<proteinExistence type="predicted"/>
<organism evidence="2 3">
    <name type="scientific">Rouxiella aceris</name>
    <dbReference type="NCBI Taxonomy" id="2703884"/>
    <lineage>
        <taxon>Bacteria</taxon>
        <taxon>Pseudomonadati</taxon>
        <taxon>Pseudomonadota</taxon>
        <taxon>Gammaproteobacteria</taxon>
        <taxon>Enterobacterales</taxon>
        <taxon>Yersiniaceae</taxon>
        <taxon>Rouxiella</taxon>
    </lineage>
</organism>
<dbReference type="InterPro" id="IPR005561">
    <property type="entry name" value="ANTAR"/>
</dbReference>
<gene>
    <name evidence="2" type="ORF">GW590_14905</name>
</gene>
<dbReference type="AlphaFoldDB" id="A0A848MM75"/>
<dbReference type="Pfam" id="PF03861">
    <property type="entry name" value="ANTAR"/>
    <property type="match status" value="1"/>
</dbReference>
<dbReference type="PROSITE" id="PS50921">
    <property type="entry name" value="ANTAR"/>
    <property type="match status" value="1"/>
</dbReference>
<dbReference type="InterPro" id="IPR036388">
    <property type="entry name" value="WH-like_DNA-bd_sf"/>
</dbReference>
<dbReference type="InterPro" id="IPR011006">
    <property type="entry name" value="CheY-like_superfamily"/>
</dbReference>
<dbReference type="EMBL" id="JAADJU010000007">
    <property type="protein sequence ID" value="NMP28150.1"/>
    <property type="molecule type" value="Genomic_DNA"/>
</dbReference>
<evidence type="ECO:0000259" key="1">
    <source>
        <dbReference type="PROSITE" id="PS50921"/>
    </source>
</evidence>
<dbReference type="SUPFAM" id="SSF52172">
    <property type="entry name" value="CheY-like"/>
    <property type="match status" value="1"/>
</dbReference>
<protein>
    <submittedName>
        <fullName evidence="2">ANTAR domain-containing protein</fullName>
    </submittedName>
</protein>
<comment type="caution">
    <text evidence="2">The sequence shown here is derived from an EMBL/GenBank/DDBJ whole genome shotgun (WGS) entry which is preliminary data.</text>
</comment>
<dbReference type="Proteomes" id="UP000585363">
    <property type="component" value="Unassembled WGS sequence"/>
</dbReference>
<name>A0A848MM75_9GAMM</name>
<accession>A0A848MM75</accession>
<reference evidence="2 3" key="1">
    <citation type="submission" date="2020-01" db="EMBL/GenBank/DDBJ databases">
        <authorList>
            <person name="Lee S.D."/>
        </authorList>
    </citation>
    <scope>NUCLEOTIDE SEQUENCE [LARGE SCALE GENOMIC DNA]</scope>
    <source>
        <strain evidence="2 3">SAP-1</strain>
    </source>
</reference>
<dbReference type="Gene3D" id="1.10.10.10">
    <property type="entry name" value="Winged helix-like DNA-binding domain superfamily/Winged helix DNA-binding domain"/>
    <property type="match status" value="1"/>
</dbReference>
<evidence type="ECO:0000313" key="3">
    <source>
        <dbReference type="Proteomes" id="UP000585363"/>
    </source>
</evidence>
<dbReference type="SMART" id="SM01012">
    <property type="entry name" value="ANTAR"/>
    <property type="match status" value="1"/>
</dbReference>
<keyword evidence="3" id="KW-1185">Reference proteome</keyword>
<dbReference type="RefSeq" id="WP_169403845.1">
    <property type="nucleotide sequence ID" value="NZ_JAADJU010000007.1"/>
</dbReference>
<reference evidence="2 3" key="2">
    <citation type="submission" date="2020-06" db="EMBL/GenBank/DDBJ databases">
        <title>Polyphasic characterization of a Rahnella strain isolated from tree sap.</title>
        <authorList>
            <person name="Kim I.S."/>
        </authorList>
    </citation>
    <scope>NUCLEOTIDE SEQUENCE [LARGE SCALE GENOMIC DNA]</scope>
    <source>
        <strain evidence="2 3">SAP-1</strain>
    </source>
</reference>
<dbReference type="GO" id="GO:0003723">
    <property type="term" value="F:RNA binding"/>
    <property type="evidence" value="ECO:0007669"/>
    <property type="project" value="InterPro"/>
</dbReference>
<feature type="domain" description="ANTAR" evidence="1">
    <location>
        <begin position="354"/>
        <end position="415"/>
    </location>
</feature>
<dbReference type="InterPro" id="IPR013587">
    <property type="entry name" value="Nitrate/nitrite_sensing"/>
</dbReference>
<evidence type="ECO:0000313" key="2">
    <source>
        <dbReference type="EMBL" id="NMP28150.1"/>
    </source>
</evidence>
<sequence>MTISALNFVLASKKSEITSLQQMLQMGKLVGAVSQLIHVLQRERGTANIYLCSQGQYFAEQLGERALQVQLAEQGLMAQLSALDLSGQYITNASRLFSCIATVLHGLTTLPELRQQVAARTIEQPAAMDRYCQVIRSHLSLVFEAADTSADPAIARALLAMFSFMQGKELAGQERALAAAGFAARYFDEPLQQQLVALIDGQDRCFHTFTEFADARCMALWQQQQSVDSSEFERFRRVACTRVTPGSEPNDVALRWFAVTTARIDGMKQVEDLLEDMVMECCQMRLAQAEKAQQLQQLDIALIDLQMPQQSSRYAVFISEPAGQPNHDHYQTDGLSPQLSRSILDLVEQQSRQLQALDAELVGLRASLVERKQVEQAKGLLMQHRGLSEQQAHKTLRDMAMNQNKKLAEIAAAMLSVADLLSGK</sequence>
<dbReference type="Pfam" id="PF08376">
    <property type="entry name" value="NIT"/>
    <property type="match status" value="1"/>
</dbReference>